<dbReference type="SMART" id="SM00213">
    <property type="entry name" value="UBQ"/>
    <property type="match status" value="1"/>
</dbReference>
<dbReference type="SUPFAM" id="SSF50978">
    <property type="entry name" value="WD40 repeat-like"/>
    <property type="match status" value="1"/>
</dbReference>
<dbReference type="STRING" id="478820.A0A196SBR6"/>
<dbReference type="GO" id="GO:1990756">
    <property type="term" value="F:ubiquitin-like ligase-substrate adaptor activity"/>
    <property type="evidence" value="ECO:0007669"/>
    <property type="project" value="TreeGrafter"/>
</dbReference>
<dbReference type="Pfam" id="PF00400">
    <property type="entry name" value="WD40"/>
    <property type="match status" value="1"/>
</dbReference>
<dbReference type="PROSITE" id="PS50053">
    <property type="entry name" value="UBIQUITIN_2"/>
    <property type="match status" value="1"/>
</dbReference>
<dbReference type="OrthoDB" id="6363363at2759"/>
<feature type="domain" description="Ubiquitin-like" evidence="1">
    <location>
        <begin position="6"/>
        <end position="78"/>
    </location>
</feature>
<dbReference type="AlphaFoldDB" id="A0A196SBR6"/>
<organism evidence="2 3">
    <name type="scientific">Blastocystis sp. subtype 1 (strain ATCC 50177 / NandII)</name>
    <dbReference type="NCBI Taxonomy" id="478820"/>
    <lineage>
        <taxon>Eukaryota</taxon>
        <taxon>Sar</taxon>
        <taxon>Stramenopiles</taxon>
        <taxon>Bigyra</taxon>
        <taxon>Opalozoa</taxon>
        <taxon>Opalinata</taxon>
        <taxon>Blastocystidae</taxon>
        <taxon>Blastocystis</taxon>
    </lineage>
</organism>
<protein>
    <submittedName>
        <fullName evidence="2">Transducin family protein</fullName>
    </submittedName>
</protein>
<evidence type="ECO:0000313" key="2">
    <source>
        <dbReference type="EMBL" id="OAO14458.1"/>
    </source>
</evidence>
<reference evidence="2 3" key="1">
    <citation type="submission" date="2016-05" db="EMBL/GenBank/DDBJ databases">
        <title>Nuclear genome of Blastocystis sp. subtype 1 NandII.</title>
        <authorList>
            <person name="Gentekaki E."/>
            <person name="Curtis B."/>
            <person name="Stairs C."/>
            <person name="Eme L."/>
            <person name="Herman E."/>
            <person name="Klimes V."/>
            <person name="Arias M.C."/>
            <person name="Elias M."/>
            <person name="Hilliou F."/>
            <person name="Klute M."/>
            <person name="Malik S.-B."/>
            <person name="Pightling A."/>
            <person name="Rachubinski R."/>
            <person name="Salas D."/>
            <person name="Schlacht A."/>
            <person name="Suga H."/>
            <person name="Archibald J."/>
            <person name="Ball S.G."/>
            <person name="Clark G."/>
            <person name="Dacks J."/>
            <person name="Van Der Giezen M."/>
            <person name="Tsaousis A."/>
            <person name="Roger A."/>
        </authorList>
    </citation>
    <scope>NUCLEOTIDE SEQUENCE [LARGE SCALE GENOMIC DNA]</scope>
    <source>
        <strain evidence="3">ATCC 50177 / NandII</strain>
    </source>
</reference>
<dbReference type="InterPro" id="IPR001680">
    <property type="entry name" value="WD40_rpt"/>
</dbReference>
<sequence>MSANDIELKVKVMDGDDLVVKCELTDTVKVLKERIEKETSIPVNEQKLIYRGRMLTNDKTLSESSLEDHCAIFLVKQKERLMRESQRLMSESSTDTTAQAVNAYIIHLQQLSIFLQRRLRDTNFNASSWQDIQNTLNEHVRFTQSLARLPAPAQNRLQPQRVDVFTASIPMVIRGNGATPVNPEQMRHLIEQQLRFIASTHSDHSVRITNVLTGNTVASLYGHLRTPWTVKWHPTKPNILASGCLGSKLIVWDIYKERAFKFAFIGDNQSIDSIDFHPTQDILIATCYDSVFLWEYEKSDTPIRIVHKPNKAVLAALFAGGGELLLVGSKDVINNEFQETGIIEEYLLDVRTHAIISRPITLSTNAVFCNDHGMSISNCGMFLLLVIAAPQEEQPKYCIGGYHGVKEMDVAAEDISERQTFSQIMQQSLCTEQERTTSVDSSKKGTVFGVWYWKDALDASQYGFAKAAGCDLGVGRVKSRLAILSLDPESKGAILEFINIRYDVSVICAHFNPSNHYILLCTEDNFLHYVNGVSEQHGTLRVLQSATWKVVVGEDWGSYG</sequence>
<dbReference type="SUPFAM" id="SSF54236">
    <property type="entry name" value="Ubiquitin-like"/>
    <property type="match status" value="1"/>
</dbReference>
<dbReference type="InterPro" id="IPR015943">
    <property type="entry name" value="WD40/YVTN_repeat-like_dom_sf"/>
</dbReference>
<dbReference type="CDD" id="cd17039">
    <property type="entry name" value="Ubl_ubiquitin_like"/>
    <property type="match status" value="1"/>
</dbReference>
<dbReference type="GO" id="GO:0000423">
    <property type="term" value="P:mitophagy"/>
    <property type="evidence" value="ECO:0007669"/>
    <property type="project" value="TreeGrafter"/>
</dbReference>
<dbReference type="GO" id="GO:0080008">
    <property type="term" value="C:Cul4-RING E3 ubiquitin ligase complex"/>
    <property type="evidence" value="ECO:0007669"/>
    <property type="project" value="TreeGrafter"/>
</dbReference>
<dbReference type="Gene3D" id="3.10.20.90">
    <property type="entry name" value="Phosphatidylinositol 3-kinase Catalytic Subunit, Chain A, domain 1"/>
    <property type="match status" value="1"/>
</dbReference>
<comment type="caution">
    <text evidence="2">The sequence shown here is derived from an EMBL/GenBank/DDBJ whole genome shotgun (WGS) entry which is preliminary data.</text>
</comment>
<accession>A0A196SBR6</accession>
<gene>
    <name evidence="2" type="ORF">AV274_3761</name>
</gene>
<dbReference type="PANTHER" id="PTHR22874:SF1">
    <property type="entry name" value="ACTIVATING MOLECULE IN BECN1-REGULATED AUTOPHAGY PROTEIN 1"/>
    <property type="match status" value="1"/>
</dbReference>
<dbReference type="Proteomes" id="UP000078348">
    <property type="component" value="Unassembled WGS sequence"/>
</dbReference>
<dbReference type="Pfam" id="PF00240">
    <property type="entry name" value="ubiquitin"/>
    <property type="match status" value="1"/>
</dbReference>
<proteinExistence type="predicted"/>
<dbReference type="EMBL" id="LXWW01000238">
    <property type="protein sequence ID" value="OAO14458.1"/>
    <property type="molecule type" value="Genomic_DNA"/>
</dbReference>
<dbReference type="InterPro" id="IPR052596">
    <property type="entry name" value="AMBRA1_autophagy"/>
</dbReference>
<dbReference type="InterPro" id="IPR000626">
    <property type="entry name" value="Ubiquitin-like_dom"/>
</dbReference>
<dbReference type="InterPro" id="IPR036322">
    <property type="entry name" value="WD40_repeat_dom_sf"/>
</dbReference>
<dbReference type="Gene3D" id="2.130.10.10">
    <property type="entry name" value="YVTN repeat-like/Quinoprotein amine dehydrogenase"/>
    <property type="match status" value="1"/>
</dbReference>
<dbReference type="InterPro" id="IPR029071">
    <property type="entry name" value="Ubiquitin-like_domsf"/>
</dbReference>
<dbReference type="SMART" id="SM00320">
    <property type="entry name" value="WD40"/>
    <property type="match status" value="2"/>
</dbReference>
<keyword evidence="3" id="KW-1185">Reference proteome</keyword>
<name>A0A196SBR6_BLAHN</name>
<dbReference type="GO" id="GO:0000045">
    <property type="term" value="P:autophagosome assembly"/>
    <property type="evidence" value="ECO:0007669"/>
    <property type="project" value="TreeGrafter"/>
</dbReference>
<dbReference type="PANTHER" id="PTHR22874">
    <property type="entry name" value="ACTIVATING MOLECULE IN BECN1-REGULATED AUTOPHAGY PROTEIN 1"/>
    <property type="match status" value="1"/>
</dbReference>
<evidence type="ECO:0000259" key="1">
    <source>
        <dbReference type="PROSITE" id="PS50053"/>
    </source>
</evidence>
<evidence type="ECO:0000313" key="3">
    <source>
        <dbReference type="Proteomes" id="UP000078348"/>
    </source>
</evidence>